<dbReference type="GO" id="GO:0003677">
    <property type="term" value="F:DNA binding"/>
    <property type="evidence" value="ECO:0007669"/>
    <property type="project" value="UniProtKB-KW"/>
</dbReference>
<dbReference type="GO" id="GO:0005524">
    <property type="term" value="F:ATP binding"/>
    <property type="evidence" value="ECO:0007669"/>
    <property type="project" value="UniProtKB-KW"/>
</dbReference>
<evidence type="ECO:0000256" key="9">
    <source>
        <dbReference type="ARBA" id="ARBA00023204"/>
    </source>
</evidence>
<dbReference type="InterPro" id="IPR050615">
    <property type="entry name" value="ATP-dep_DNA_Helicase"/>
</dbReference>
<keyword evidence="16" id="KW-0472">Membrane</keyword>
<dbReference type="NCBIfam" id="TIGR00603">
    <property type="entry name" value="rad25"/>
    <property type="match status" value="1"/>
</dbReference>
<feature type="compositionally biased region" description="Polar residues" evidence="15">
    <location>
        <begin position="36"/>
        <end position="45"/>
    </location>
</feature>
<dbReference type="InterPro" id="IPR011009">
    <property type="entry name" value="Kinase-like_dom_sf"/>
</dbReference>
<dbReference type="InterPro" id="IPR006935">
    <property type="entry name" value="Helicase/UvrB_N"/>
</dbReference>
<keyword evidence="8" id="KW-0238">DNA-binding</keyword>
<feature type="domain" description="Protein kinase" evidence="18">
    <location>
        <begin position="525"/>
        <end position="793"/>
    </location>
</feature>
<evidence type="ECO:0000256" key="15">
    <source>
        <dbReference type="SAM" id="MobiDB-lite"/>
    </source>
</evidence>
<evidence type="ECO:0000256" key="11">
    <source>
        <dbReference type="ARBA" id="ARBA00023242"/>
    </source>
</evidence>
<evidence type="ECO:0000256" key="8">
    <source>
        <dbReference type="ARBA" id="ARBA00023125"/>
    </source>
</evidence>
<keyword evidence="16" id="KW-1133">Transmembrane helix</keyword>
<dbReference type="SUPFAM" id="SSF52540">
    <property type="entry name" value="P-loop containing nucleoside triphosphate hydrolases"/>
    <property type="match status" value="1"/>
</dbReference>
<keyword evidence="16" id="KW-0812">Transmembrane</keyword>
<keyword evidence="11" id="KW-0539">Nucleus</keyword>
<dbReference type="PANTHER" id="PTHR11274:SF0">
    <property type="entry name" value="GENERAL TRANSCRIPTION AND DNA REPAIR FACTOR IIH HELICASE SUBUNIT XPB"/>
    <property type="match status" value="1"/>
</dbReference>
<dbReference type="InterPro" id="IPR035892">
    <property type="entry name" value="C2_domain_sf"/>
</dbReference>
<evidence type="ECO:0000256" key="12">
    <source>
        <dbReference type="ARBA" id="ARBA00034617"/>
    </source>
</evidence>
<dbReference type="SUPFAM" id="SSF49562">
    <property type="entry name" value="C2 domain (Calcium/lipid-binding domain, CaLB)"/>
    <property type="match status" value="1"/>
</dbReference>
<dbReference type="SMART" id="SM00220">
    <property type="entry name" value="S_TKc"/>
    <property type="match status" value="1"/>
</dbReference>
<dbReference type="Pfam" id="PF00168">
    <property type="entry name" value="C2"/>
    <property type="match status" value="1"/>
</dbReference>
<dbReference type="InterPro" id="IPR014001">
    <property type="entry name" value="Helicase_ATP-bd"/>
</dbReference>
<dbReference type="InterPro" id="IPR000719">
    <property type="entry name" value="Prot_kinase_dom"/>
</dbReference>
<feature type="domain" description="C2" evidence="17">
    <location>
        <begin position="722"/>
        <end position="851"/>
    </location>
</feature>
<evidence type="ECO:0000313" key="20">
    <source>
        <dbReference type="EMBL" id="RHY37185.1"/>
    </source>
</evidence>
<dbReference type="InterPro" id="IPR008271">
    <property type="entry name" value="Ser/Thr_kinase_AS"/>
</dbReference>
<dbReference type="FunFam" id="3.40.50.300:FF:000077">
    <property type="entry name" value="Probable DNA repair helicase RAD25"/>
    <property type="match status" value="1"/>
</dbReference>
<keyword evidence="7" id="KW-0067">ATP-binding</keyword>
<dbReference type="GO" id="GO:0006367">
    <property type="term" value="P:transcription initiation at RNA polymerase II promoter"/>
    <property type="evidence" value="ECO:0007669"/>
    <property type="project" value="InterPro"/>
</dbReference>
<dbReference type="Gene3D" id="3.40.50.300">
    <property type="entry name" value="P-loop containing nucleotide triphosphate hydrolases"/>
    <property type="match status" value="2"/>
</dbReference>
<evidence type="ECO:0000256" key="7">
    <source>
        <dbReference type="ARBA" id="ARBA00022840"/>
    </source>
</evidence>
<gene>
    <name evidence="20" type="ORF">DYB34_002170</name>
</gene>
<evidence type="ECO:0000256" key="4">
    <source>
        <dbReference type="ARBA" id="ARBA00022763"/>
    </source>
</evidence>
<evidence type="ECO:0000256" key="16">
    <source>
        <dbReference type="SAM" id="Phobius"/>
    </source>
</evidence>
<proteinExistence type="inferred from homology"/>
<comment type="similarity">
    <text evidence="2">Belongs to the helicase family. RAD25/XPB subfamily.</text>
</comment>
<evidence type="ECO:0000313" key="21">
    <source>
        <dbReference type="Proteomes" id="UP000283543"/>
    </source>
</evidence>
<keyword evidence="9" id="KW-0234">DNA repair</keyword>
<dbReference type="EMBL" id="QUTB01011799">
    <property type="protein sequence ID" value="RHY37185.1"/>
    <property type="molecule type" value="Genomic_DNA"/>
</dbReference>
<dbReference type="GO" id="GO:0000112">
    <property type="term" value="C:nucleotide-excision repair factor 3 complex"/>
    <property type="evidence" value="ECO:0007669"/>
    <property type="project" value="TreeGrafter"/>
</dbReference>
<dbReference type="GO" id="GO:0004672">
    <property type="term" value="F:protein kinase activity"/>
    <property type="evidence" value="ECO:0007669"/>
    <property type="project" value="InterPro"/>
</dbReference>
<evidence type="ECO:0000259" key="17">
    <source>
        <dbReference type="PROSITE" id="PS50004"/>
    </source>
</evidence>
<dbReference type="VEuPathDB" id="FungiDB:H257_05051"/>
<evidence type="ECO:0000256" key="6">
    <source>
        <dbReference type="ARBA" id="ARBA00022806"/>
    </source>
</evidence>
<evidence type="ECO:0000256" key="1">
    <source>
        <dbReference type="ARBA" id="ARBA00004123"/>
    </source>
</evidence>
<comment type="caution">
    <text evidence="20">The sequence shown here is derived from an EMBL/GenBank/DDBJ whole genome shotgun (WGS) entry which is preliminary data.</text>
</comment>
<dbReference type="SMART" id="SM00487">
    <property type="entry name" value="DEXDc"/>
    <property type="match status" value="1"/>
</dbReference>
<feature type="domain" description="Helicase ATP-binding" evidence="19">
    <location>
        <begin position="330"/>
        <end position="492"/>
    </location>
</feature>
<comment type="catalytic activity">
    <reaction evidence="14">
        <text>ATP + H2O = ADP + phosphate + H(+)</text>
        <dbReference type="Rhea" id="RHEA:13065"/>
        <dbReference type="ChEBI" id="CHEBI:15377"/>
        <dbReference type="ChEBI" id="CHEBI:15378"/>
        <dbReference type="ChEBI" id="CHEBI:30616"/>
        <dbReference type="ChEBI" id="CHEBI:43474"/>
        <dbReference type="ChEBI" id="CHEBI:456216"/>
        <dbReference type="EC" id="5.6.2.4"/>
    </reaction>
</comment>
<comment type="subcellular location">
    <subcellularLocation>
        <location evidence="1">Nucleus</location>
    </subcellularLocation>
</comment>
<dbReference type="GO" id="GO:0016787">
    <property type="term" value="F:hydrolase activity"/>
    <property type="evidence" value="ECO:0007669"/>
    <property type="project" value="UniProtKB-KW"/>
</dbReference>
<reference evidence="20 21" key="1">
    <citation type="submission" date="2018-08" db="EMBL/GenBank/DDBJ databases">
        <title>Aphanomyces genome sequencing and annotation.</title>
        <authorList>
            <person name="Minardi D."/>
            <person name="Oidtmann B."/>
            <person name="Van Der Giezen M."/>
            <person name="Studholme D.J."/>
        </authorList>
    </citation>
    <scope>NUCLEOTIDE SEQUENCE [LARGE SCALE GENOMIC DNA]</scope>
    <source>
        <strain evidence="20 21">Si</strain>
    </source>
</reference>
<dbReference type="GO" id="GO:0097550">
    <property type="term" value="C:transcription preinitiation complex"/>
    <property type="evidence" value="ECO:0007669"/>
    <property type="project" value="TreeGrafter"/>
</dbReference>
<keyword evidence="6" id="KW-0347">Helicase</keyword>
<comment type="catalytic activity">
    <reaction evidence="12">
        <text>Couples ATP hydrolysis with the unwinding of duplex DNA by translocating in the 3'-5' direction.</text>
        <dbReference type="EC" id="5.6.2.4"/>
    </reaction>
</comment>
<keyword evidence="4" id="KW-0227">DNA damage</keyword>
<evidence type="ECO:0000259" key="19">
    <source>
        <dbReference type="PROSITE" id="PS51192"/>
    </source>
</evidence>
<dbReference type="VEuPathDB" id="FungiDB:H257_19506"/>
<dbReference type="PROSITE" id="PS51192">
    <property type="entry name" value="HELICASE_ATP_BIND_1"/>
    <property type="match status" value="1"/>
</dbReference>
<dbReference type="PROSITE" id="PS00108">
    <property type="entry name" value="PROTEIN_KINASE_ST"/>
    <property type="match status" value="1"/>
</dbReference>
<dbReference type="PROSITE" id="PS50011">
    <property type="entry name" value="PROTEIN_KINASE_DOM"/>
    <property type="match status" value="1"/>
</dbReference>
<evidence type="ECO:0000256" key="3">
    <source>
        <dbReference type="ARBA" id="ARBA00022741"/>
    </source>
</evidence>
<dbReference type="InterPro" id="IPR027417">
    <property type="entry name" value="P-loop_NTPase"/>
</dbReference>
<dbReference type="GO" id="GO:0006289">
    <property type="term" value="P:nucleotide-excision repair"/>
    <property type="evidence" value="ECO:0007669"/>
    <property type="project" value="InterPro"/>
</dbReference>
<dbReference type="Pfam" id="PF13625">
    <property type="entry name" value="Helicase_C_3"/>
    <property type="match status" value="1"/>
</dbReference>
<feature type="transmembrane region" description="Helical" evidence="16">
    <location>
        <begin position="1401"/>
        <end position="1424"/>
    </location>
</feature>
<dbReference type="PROSITE" id="PS50004">
    <property type="entry name" value="C2"/>
    <property type="match status" value="1"/>
</dbReference>
<evidence type="ECO:0000256" key="14">
    <source>
        <dbReference type="ARBA" id="ARBA00048988"/>
    </source>
</evidence>
<accession>A0A3R6VVL8</accession>
<dbReference type="Gene3D" id="2.60.40.150">
    <property type="entry name" value="C2 domain"/>
    <property type="match status" value="1"/>
</dbReference>
<dbReference type="PANTHER" id="PTHR11274">
    <property type="entry name" value="RAD25/XP-B DNA REPAIR HELICASE"/>
    <property type="match status" value="1"/>
</dbReference>
<evidence type="ECO:0000256" key="2">
    <source>
        <dbReference type="ARBA" id="ARBA00006637"/>
    </source>
</evidence>
<dbReference type="InterPro" id="IPR032830">
    <property type="entry name" value="XPB/Ssl2_N"/>
</dbReference>
<dbReference type="FunFam" id="1.10.510.10:FF:000551">
    <property type="entry name" value="Non-specific serine/threonine protein kinase"/>
    <property type="match status" value="1"/>
</dbReference>
<dbReference type="InterPro" id="IPR000008">
    <property type="entry name" value="C2_dom"/>
</dbReference>
<dbReference type="GO" id="GO:0005675">
    <property type="term" value="C:transcription factor TFIIH holo complex"/>
    <property type="evidence" value="ECO:0007669"/>
    <property type="project" value="TreeGrafter"/>
</dbReference>
<dbReference type="Pfam" id="PF04851">
    <property type="entry name" value="ResIII"/>
    <property type="match status" value="1"/>
</dbReference>
<feature type="region of interest" description="Disordered" evidence="15">
    <location>
        <begin position="892"/>
        <end position="916"/>
    </location>
</feature>
<keyword evidence="10" id="KW-0413">Isomerase</keyword>
<feature type="compositionally biased region" description="Acidic residues" evidence="15">
    <location>
        <begin position="22"/>
        <end position="35"/>
    </location>
</feature>
<dbReference type="InterPro" id="IPR001161">
    <property type="entry name" value="XPB/Ssl2"/>
</dbReference>
<dbReference type="Gene3D" id="1.10.510.10">
    <property type="entry name" value="Transferase(Phosphotransferase) domain 1"/>
    <property type="match status" value="1"/>
</dbReference>
<protein>
    <recommendedName>
        <fullName evidence="13">DNA 3'-5' helicase</fullName>
        <ecNumber evidence="13">5.6.2.4</ecNumber>
    </recommendedName>
</protein>
<keyword evidence="3" id="KW-0547">Nucleotide-binding</keyword>
<sequence length="1426" mass="158567">MSTSSTRVPKKRTLAEDYGGGVDEDLQAYVDDDNDPTQSSDAVMASNKLSQRIQKRLTTLESDSGNSQYQDFSSLKMKNDHASRPVWVCPNGRIFLEAFSPLYKQAYDFLVAISEPVSRPEFLHEYKLTPYSLYAAVSVSIETESIVKVQRPSKNHLPLVIVQFIKECTASYGKAKLVLHHNEYYVESLYPKVLKRLLEEESIRLARVKEDVLGAGAASTYNATGEFLQKEISAEDQANKQYEQLLMEDYDQTEDQQRAKAAAAATTVQTVSFRIRKTHVEQVKRACLDIDFPLMEEYDFRNDKSIPDIDMDLKPTTRIREYQEKSLSKMFGNGRARSGIIVLPCGAGKTLTGVTAASTIKKSCLCLCTSAVSVEQWTAQFKMWTSIPEKKIARFTSVAKDYIDPVSGVIVTTYTMVAFGGNRAAQSAAVMDIIQSREWGCILLDEVHVVPAKMFRKVIGSIACHCKLGLTATLVREDDLIGDLNFLIGPKLYEANWMDLTQSGFLANVSCVEVWCPMTGPFYAEYLKENVSARKRALLYVANPNKFSAAEYLIKYHEDRGDKILLFSDDVFALRLYATKLQKHYAFQSDTQLFFILDYCPGGDLFFHLSRFGCFPEPVAKFYAAEISLALVHLHEHGIVYRDLKPENIMLDVDGHVKLADFGLAKQGISNRLDDVTIIASSDYTAGYAVPKPTWYNLSYEEGKGGEGQLLVSCTLVAKDLPDQVIDPPTSIKPKMQEKFLEIICLGLRDLSPIGFMPLHMPFLQFDIGEVSSSNRPKKTGGSSKPTPANPNFLERILIPIQLPEDAQFAPRLNLSVFDTLLGGFHKPLLGTCSIDLTTKLPFSNGVENPVYVAPGESTKYNVGNPHVDGPLVPKPAPSSSSLTCGDDGTGLPPLMRRDSSAVPEIGPDDDETPKYMNHRKVMRGSIEEDLQTTPFEVYEIFRGQKYGRAASTYRAVGKFKGLIRVINSRSEPPLFDLQELLNPQPYVIRALTIECFDYDMFALSADCGDDFIGATTIDLEDRWFDDRWRTLGHLSEGTFRPVETRQLYTPSSVITQGSLRLWLDILTPVEATASPAVDISLPPIETFEVRVVIYKAKDVVPGDELSELSDLFVKCWMQSNNDKAQHTDIHWRAKNGKASFNWRMKFDIALPVDPQNELDKGTVDRVLWVIGHLHVQLWDKDLLFDDCLSDTIVNLTESLKLAYKTKQLVNVYAKPKPVKPKSTAASTVVTPLNQPSLSKFSGALSPLVDDSVDLEGGGESTALLTRASSLSATTKSSQRVVEKQRQPKVEDKKESVDMMLKALKSRIGMGDDPDDATWLTCTTVDPHTKTRVEAGKLLLAIEIIPKPEAEVRAAGLGRSEPNAFPTLAEPADRLHLTALFNPLTLIESLLGPKAYGACSSFLFCALIVAFLVFAGPLVNVLLVRT</sequence>
<feature type="region of interest" description="Disordered" evidence="15">
    <location>
        <begin position="1"/>
        <end position="45"/>
    </location>
</feature>
<keyword evidence="5" id="KW-0378">Hydrolase</keyword>
<evidence type="ECO:0000256" key="5">
    <source>
        <dbReference type="ARBA" id="ARBA00022801"/>
    </source>
</evidence>
<dbReference type="CDD" id="cd18029">
    <property type="entry name" value="DEXHc_XPB"/>
    <property type="match status" value="1"/>
</dbReference>
<dbReference type="GO" id="GO:0043138">
    <property type="term" value="F:3'-5' DNA helicase activity"/>
    <property type="evidence" value="ECO:0007669"/>
    <property type="project" value="UniProtKB-EC"/>
</dbReference>
<dbReference type="InterPro" id="IPR032438">
    <property type="entry name" value="ERCC3_RAD25_C"/>
</dbReference>
<dbReference type="SUPFAM" id="SSF56112">
    <property type="entry name" value="Protein kinase-like (PK-like)"/>
    <property type="match status" value="1"/>
</dbReference>
<dbReference type="VEuPathDB" id="FungiDB:H257_19409"/>
<dbReference type="Pfam" id="PF16203">
    <property type="entry name" value="ERCC3_RAD25_C"/>
    <property type="match status" value="1"/>
</dbReference>
<name>A0A3R6VVL8_APHAT</name>
<dbReference type="EC" id="5.6.2.4" evidence="13"/>
<evidence type="ECO:0000259" key="18">
    <source>
        <dbReference type="PROSITE" id="PS50011"/>
    </source>
</evidence>
<organism evidence="20 21">
    <name type="scientific">Aphanomyces astaci</name>
    <name type="common">Crayfish plague agent</name>
    <dbReference type="NCBI Taxonomy" id="112090"/>
    <lineage>
        <taxon>Eukaryota</taxon>
        <taxon>Sar</taxon>
        <taxon>Stramenopiles</taxon>
        <taxon>Oomycota</taxon>
        <taxon>Saprolegniomycetes</taxon>
        <taxon>Saprolegniales</taxon>
        <taxon>Verrucalvaceae</taxon>
        <taxon>Aphanomyces</taxon>
    </lineage>
</organism>
<evidence type="ECO:0000256" key="10">
    <source>
        <dbReference type="ARBA" id="ARBA00023235"/>
    </source>
</evidence>
<dbReference type="Proteomes" id="UP000283543">
    <property type="component" value="Unassembled WGS sequence"/>
</dbReference>
<dbReference type="PRINTS" id="PR00851">
    <property type="entry name" value="XRODRMPGMNTB"/>
</dbReference>
<evidence type="ECO:0000256" key="13">
    <source>
        <dbReference type="ARBA" id="ARBA00034808"/>
    </source>
</evidence>